<dbReference type="PANTHER" id="PTHR23523:SF2">
    <property type="entry name" value="2-NITROIMIDAZOLE TRANSPORTER"/>
    <property type="match status" value="1"/>
</dbReference>
<feature type="transmembrane region" description="Helical" evidence="4">
    <location>
        <begin position="311"/>
        <end position="334"/>
    </location>
</feature>
<evidence type="ECO:0000256" key="3">
    <source>
        <dbReference type="ARBA" id="ARBA00023136"/>
    </source>
</evidence>
<dbReference type="EMBL" id="FQYX01000034">
    <property type="protein sequence ID" value="SHJ75121.1"/>
    <property type="molecule type" value="Genomic_DNA"/>
</dbReference>
<dbReference type="CDD" id="cd17339">
    <property type="entry name" value="MFS_NIMT_CynX_like"/>
    <property type="match status" value="1"/>
</dbReference>
<dbReference type="Proteomes" id="UP000184231">
    <property type="component" value="Unassembled WGS sequence"/>
</dbReference>
<evidence type="ECO:0000259" key="5">
    <source>
        <dbReference type="PROSITE" id="PS50850"/>
    </source>
</evidence>
<dbReference type="AlphaFoldDB" id="A0A1M6LVC2"/>
<feature type="domain" description="Major facilitator superfamily (MFS) profile" evidence="5">
    <location>
        <begin position="22"/>
        <end position="398"/>
    </location>
</feature>
<feature type="transmembrane region" description="Helical" evidence="4">
    <location>
        <begin position="59"/>
        <end position="78"/>
    </location>
</feature>
<dbReference type="InterPro" id="IPR011701">
    <property type="entry name" value="MFS"/>
</dbReference>
<keyword evidence="2 4" id="KW-1133">Transmembrane helix</keyword>
<dbReference type="SUPFAM" id="SSF103473">
    <property type="entry name" value="MFS general substrate transporter"/>
    <property type="match status" value="1"/>
</dbReference>
<keyword evidence="3 4" id="KW-0472">Membrane</keyword>
<feature type="transmembrane region" description="Helical" evidence="4">
    <location>
        <begin position="375"/>
        <end position="394"/>
    </location>
</feature>
<dbReference type="Pfam" id="PF07690">
    <property type="entry name" value="MFS_1"/>
    <property type="match status" value="1"/>
</dbReference>
<dbReference type="PANTHER" id="PTHR23523">
    <property type="match status" value="1"/>
</dbReference>
<feature type="transmembrane region" description="Helical" evidence="4">
    <location>
        <begin position="113"/>
        <end position="131"/>
    </location>
</feature>
<dbReference type="GO" id="GO:0022857">
    <property type="term" value="F:transmembrane transporter activity"/>
    <property type="evidence" value="ECO:0007669"/>
    <property type="project" value="InterPro"/>
</dbReference>
<accession>A0A1M6LVC2</accession>
<evidence type="ECO:0000313" key="7">
    <source>
        <dbReference type="Proteomes" id="UP000184231"/>
    </source>
</evidence>
<proteinExistence type="predicted"/>
<feature type="transmembrane region" description="Helical" evidence="4">
    <location>
        <begin position="263"/>
        <end position="280"/>
    </location>
</feature>
<feature type="transmembrane region" description="Helical" evidence="4">
    <location>
        <begin position="216"/>
        <end position="243"/>
    </location>
</feature>
<protein>
    <submittedName>
        <fullName evidence="6">MFS transporter, CP family, cyanate transporter</fullName>
    </submittedName>
</protein>
<sequence length="405" mass="43553">MKGKARISVAGKAHGKINFELVLIVLGIVFIAANLRAPITSVGPVIAELSDHLHLRPALVGLLTAIPLMSFAFLSVFAPKLGRKIGLEKLLLYSLLVLAFGLFIRSFGNVFLLFFGAALIGAAITVGNVLMPAFIKKQFPSKVGIVTGVYLVSMNFTSALAAGFSIQIGELSGFGWRGSIGIWGFLALLGFLIWFPQARKASAVGSQPKQKSNSSLWKSGLAWNIAVFMGLQSLLFYCFAAWLPTILQSWGMSADRSGWMLSFIQMAQLPIMLVGPILAARMKNQRPLVWVTFGLLLFGLAGIILGKTTFIIPSVISIGIALGLAFTLAMMFMVLRTRQTSESAELSGMSQTVGYIIAACGPPVFGALFSLADTWYYPLGLLVFTAFVLCKVGLTAAKDSYVSFE</sequence>
<reference evidence="6 7" key="1">
    <citation type="submission" date="2016-11" db="EMBL/GenBank/DDBJ databases">
        <authorList>
            <person name="Jaros S."/>
            <person name="Januszkiewicz K."/>
            <person name="Wedrychowicz H."/>
        </authorList>
    </citation>
    <scope>NUCLEOTIDE SEQUENCE [LARGE SCALE GENOMIC DNA]</scope>
    <source>
        <strain evidence="6 7">CGMCC 1.8863</strain>
    </source>
</reference>
<keyword evidence="1 4" id="KW-0812">Transmembrane</keyword>
<name>A0A1M6LVC2_9FLAO</name>
<feature type="transmembrane region" description="Helical" evidence="4">
    <location>
        <begin position="90"/>
        <end position="107"/>
    </location>
</feature>
<keyword evidence="7" id="KW-1185">Reference proteome</keyword>
<feature type="transmembrane region" description="Helical" evidence="4">
    <location>
        <begin position="287"/>
        <end position="305"/>
    </location>
</feature>
<evidence type="ECO:0000256" key="1">
    <source>
        <dbReference type="ARBA" id="ARBA00022692"/>
    </source>
</evidence>
<dbReference type="InterPro" id="IPR052524">
    <property type="entry name" value="MFS_Cyanate_Porter"/>
</dbReference>
<evidence type="ECO:0000256" key="2">
    <source>
        <dbReference type="ARBA" id="ARBA00022989"/>
    </source>
</evidence>
<gene>
    <name evidence="6" type="ORF">SAMN04487911_13419</name>
</gene>
<feature type="transmembrane region" description="Helical" evidence="4">
    <location>
        <begin position="346"/>
        <end position="369"/>
    </location>
</feature>
<feature type="transmembrane region" description="Helical" evidence="4">
    <location>
        <begin position="21"/>
        <end position="39"/>
    </location>
</feature>
<organism evidence="6 7">
    <name type="scientific">Arenibacter nanhaiticus</name>
    <dbReference type="NCBI Taxonomy" id="558155"/>
    <lineage>
        <taxon>Bacteria</taxon>
        <taxon>Pseudomonadati</taxon>
        <taxon>Bacteroidota</taxon>
        <taxon>Flavobacteriia</taxon>
        <taxon>Flavobacteriales</taxon>
        <taxon>Flavobacteriaceae</taxon>
        <taxon>Arenibacter</taxon>
    </lineage>
</organism>
<feature type="transmembrane region" description="Helical" evidence="4">
    <location>
        <begin position="143"/>
        <end position="168"/>
    </location>
</feature>
<dbReference type="PROSITE" id="PS50850">
    <property type="entry name" value="MFS"/>
    <property type="match status" value="1"/>
</dbReference>
<dbReference type="InterPro" id="IPR020846">
    <property type="entry name" value="MFS_dom"/>
</dbReference>
<dbReference type="RefSeq" id="WP_072765708.1">
    <property type="nucleotide sequence ID" value="NZ_FQYX01000034.1"/>
</dbReference>
<evidence type="ECO:0000313" key="6">
    <source>
        <dbReference type="EMBL" id="SHJ75121.1"/>
    </source>
</evidence>
<dbReference type="Gene3D" id="1.20.1250.20">
    <property type="entry name" value="MFS general substrate transporter like domains"/>
    <property type="match status" value="2"/>
</dbReference>
<evidence type="ECO:0000256" key="4">
    <source>
        <dbReference type="SAM" id="Phobius"/>
    </source>
</evidence>
<dbReference type="OrthoDB" id="9797740at2"/>
<feature type="transmembrane region" description="Helical" evidence="4">
    <location>
        <begin position="174"/>
        <end position="195"/>
    </location>
</feature>
<dbReference type="InterPro" id="IPR036259">
    <property type="entry name" value="MFS_trans_sf"/>
</dbReference>